<dbReference type="Pfam" id="PF18967">
    <property type="entry name" value="PycTM"/>
    <property type="match status" value="1"/>
</dbReference>
<keyword evidence="5 8" id="KW-1133">Transmembrane helix</keyword>
<evidence type="ECO:0000256" key="4">
    <source>
        <dbReference type="ARBA" id="ARBA00022741"/>
    </source>
</evidence>
<keyword evidence="7 8" id="KW-0472">Membrane</keyword>
<keyword evidence="4" id="KW-0547">Nucleotide-binding</keyword>
<feature type="domain" description="Pycsar effector protein" evidence="9">
    <location>
        <begin position="18"/>
        <end position="171"/>
    </location>
</feature>
<dbReference type="InterPro" id="IPR043760">
    <property type="entry name" value="PycTM_dom"/>
</dbReference>
<evidence type="ECO:0000256" key="3">
    <source>
        <dbReference type="ARBA" id="ARBA00022692"/>
    </source>
</evidence>
<evidence type="ECO:0000256" key="6">
    <source>
        <dbReference type="ARBA" id="ARBA00023118"/>
    </source>
</evidence>
<evidence type="ECO:0000256" key="1">
    <source>
        <dbReference type="ARBA" id="ARBA00004236"/>
    </source>
</evidence>
<accession>A0A7X4H639</accession>
<keyword evidence="6" id="KW-0051">Antiviral defense</keyword>
<evidence type="ECO:0000256" key="2">
    <source>
        <dbReference type="ARBA" id="ARBA00022475"/>
    </source>
</evidence>
<dbReference type="RefSeq" id="WP_161052565.1">
    <property type="nucleotide sequence ID" value="NZ_WWCR01000063.1"/>
</dbReference>
<dbReference type="Proteomes" id="UP000469734">
    <property type="component" value="Unassembled WGS sequence"/>
</dbReference>
<keyword evidence="2" id="KW-1003">Cell membrane</keyword>
<evidence type="ECO:0000256" key="8">
    <source>
        <dbReference type="SAM" id="Phobius"/>
    </source>
</evidence>
<feature type="transmembrane region" description="Helical" evidence="8">
    <location>
        <begin position="28"/>
        <end position="45"/>
    </location>
</feature>
<sequence>MENDERLKLYSAYAETSRKWTSTMDSKGTFFSAMNAGILAFLWGSVKIDQWCGAERWFGFAATASSLFALAAAILVITPRERLSLLVGKKSPWTSSYKPLSFYSYIAKSYGKDGLKELVRDVRGLDTEAFAYEALEQHFTVSLVIQRKSNWVFRSAFFTFVSVSFVGVALLVKLSMQG</sequence>
<reference evidence="10 11" key="1">
    <citation type="submission" date="2019-12" db="EMBL/GenBank/DDBJ databases">
        <title>Novel species isolated from a subtropical stream in China.</title>
        <authorList>
            <person name="Lu H."/>
        </authorList>
    </citation>
    <scope>NUCLEOTIDE SEQUENCE [LARGE SCALE GENOMIC DNA]</scope>
    <source>
        <strain evidence="10 11">FT134W</strain>
    </source>
</reference>
<evidence type="ECO:0000259" key="9">
    <source>
        <dbReference type="Pfam" id="PF18967"/>
    </source>
</evidence>
<dbReference type="EMBL" id="WWCR01000063">
    <property type="protein sequence ID" value="MYM76068.1"/>
    <property type="molecule type" value="Genomic_DNA"/>
</dbReference>
<gene>
    <name evidence="10" type="ORF">GTP56_28290</name>
</gene>
<protein>
    <recommendedName>
        <fullName evidence="9">Pycsar effector protein domain-containing protein</fullName>
    </recommendedName>
</protein>
<evidence type="ECO:0000313" key="11">
    <source>
        <dbReference type="Proteomes" id="UP000469734"/>
    </source>
</evidence>
<keyword evidence="3 8" id="KW-0812">Transmembrane</keyword>
<name>A0A7X4H639_9BURK</name>
<evidence type="ECO:0000256" key="7">
    <source>
        <dbReference type="ARBA" id="ARBA00023136"/>
    </source>
</evidence>
<comment type="subcellular location">
    <subcellularLocation>
        <location evidence="1">Cell membrane</location>
    </subcellularLocation>
</comment>
<proteinExistence type="predicted"/>
<feature type="transmembrane region" description="Helical" evidence="8">
    <location>
        <begin position="57"/>
        <end position="77"/>
    </location>
</feature>
<feature type="transmembrane region" description="Helical" evidence="8">
    <location>
        <begin position="151"/>
        <end position="172"/>
    </location>
</feature>
<organism evidence="10 11">
    <name type="scientific">Duganella margarita</name>
    <dbReference type="NCBI Taxonomy" id="2692170"/>
    <lineage>
        <taxon>Bacteria</taxon>
        <taxon>Pseudomonadati</taxon>
        <taxon>Pseudomonadota</taxon>
        <taxon>Betaproteobacteria</taxon>
        <taxon>Burkholderiales</taxon>
        <taxon>Oxalobacteraceae</taxon>
        <taxon>Telluria group</taxon>
        <taxon>Duganella</taxon>
    </lineage>
</organism>
<evidence type="ECO:0000256" key="5">
    <source>
        <dbReference type="ARBA" id="ARBA00022989"/>
    </source>
</evidence>
<evidence type="ECO:0000313" key="10">
    <source>
        <dbReference type="EMBL" id="MYM76068.1"/>
    </source>
</evidence>
<comment type="caution">
    <text evidence="10">The sequence shown here is derived from an EMBL/GenBank/DDBJ whole genome shotgun (WGS) entry which is preliminary data.</text>
</comment>
<dbReference type="AlphaFoldDB" id="A0A7X4H639"/>